<evidence type="ECO:0000256" key="1">
    <source>
        <dbReference type="SAM" id="MobiDB-lite"/>
    </source>
</evidence>
<sequence length="182" mass="20612">MTENIQRDGKSSGRFHHASRCPQLKSSVGWPAKRQVFKYLMSMGGVHTRLPVTQRKVPFCGEAEGGRDPHVAPREGRGFIQLLFEFRRVKRRRQARKWNSLSVQSNQKYSAYTYCHLKHSTPSACPTALSFGDSGEIINGAMMLITTERPRCFAAPGVWEPFSERVEKAGNGERKRSMLGRV</sequence>
<evidence type="ECO:0000313" key="2">
    <source>
        <dbReference type="EMBL" id="CAB1444877.1"/>
    </source>
</evidence>
<dbReference type="Proteomes" id="UP001153269">
    <property type="component" value="Unassembled WGS sequence"/>
</dbReference>
<organism evidence="2 3">
    <name type="scientific">Pleuronectes platessa</name>
    <name type="common">European plaice</name>
    <dbReference type="NCBI Taxonomy" id="8262"/>
    <lineage>
        <taxon>Eukaryota</taxon>
        <taxon>Metazoa</taxon>
        <taxon>Chordata</taxon>
        <taxon>Craniata</taxon>
        <taxon>Vertebrata</taxon>
        <taxon>Euteleostomi</taxon>
        <taxon>Actinopterygii</taxon>
        <taxon>Neopterygii</taxon>
        <taxon>Teleostei</taxon>
        <taxon>Neoteleostei</taxon>
        <taxon>Acanthomorphata</taxon>
        <taxon>Carangaria</taxon>
        <taxon>Pleuronectiformes</taxon>
        <taxon>Pleuronectoidei</taxon>
        <taxon>Pleuronectidae</taxon>
        <taxon>Pleuronectes</taxon>
    </lineage>
</organism>
<gene>
    <name evidence="2" type="ORF">PLEPLA_LOCUS32595</name>
</gene>
<accession>A0A9N7V8Z6</accession>
<keyword evidence="3" id="KW-1185">Reference proteome</keyword>
<feature type="compositionally biased region" description="Basic and acidic residues" evidence="1">
    <location>
        <begin position="1"/>
        <end position="11"/>
    </location>
</feature>
<dbReference type="AlphaFoldDB" id="A0A9N7V8Z6"/>
<proteinExistence type="predicted"/>
<dbReference type="EMBL" id="CADEAL010003480">
    <property type="protein sequence ID" value="CAB1444877.1"/>
    <property type="molecule type" value="Genomic_DNA"/>
</dbReference>
<reference evidence="2" key="1">
    <citation type="submission" date="2020-03" db="EMBL/GenBank/DDBJ databases">
        <authorList>
            <person name="Weist P."/>
        </authorList>
    </citation>
    <scope>NUCLEOTIDE SEQUENCE</scope>
</reference>
<protein>
    <submittedName>
        <fullName evidence="2">Uncharacterized protein</fullName>
    </submittedName>
</protein>
<comment type="caution">
    <text evidence="2">The sequence shown here is derived from an EMBL/GenBank/DDBJ whole genome shotgun (WGS) entry which is preliminary data.</text>
</comment>
<evidence type="ECO:0000313" key="3">
    <source>
        <dbReference type="Proteomes" id="UP001153269"/>
    </source>
</evidence>
<feature type="region of interest" description="Disordered" evidence="1">
    <location>
        <begin position="1"/>
        <end position="20"/>
    </location>
</feature>
<name>A0A9N7V8Z6_PLEPL</name>